<gene>
    <name evidence="2" type="ORF">WJX74_001471</name>
</gene>
<evidence type="ECO:0000259" key="1">
    <source>
        <dbReference type="PROSITE" id="PS50053"/>
    </source>
</evidence>
<dbReference type="EMBL" id="JALJOS010000009">
    <property type="protein sequence ID" value="KAK9834422.1"/>
    <property type="molecule type" value="Genomic_DNA"/>
</dbReference>
<feature type="domain" description="Ubiquitin-like" evidence="1">
    <location>
        <begin position="4"/>
        <end position="82"/>
    </location>
</feature>
<comment type="caution">
    <text evidence="2">The sequence shown here is derived from an EMBL/GenBank/DDBJ whole genome shotgun (WGS) entry which is preliminary data.</text>
</comment>
<dbReference type="InterPro" id="IPR029071">
    <property type="entry name" value="Ubiquitin-like_domsf"/>
</dbReference>
<dbReference type="CDD" id="cd17039">
    <property type="entry name" value="Ubl_ubiquitin_like"/>
    <property type="match status" value="1"/>
</dbReference>
<keyword evidence="3" id="KW-1185">Reference proteome</keyword>
<name>A0AAW1RMA8_9CHLO</name>
<reference evidence="2 3" key="1">
    <citation type="journal article" date="2024" name="Nat. Commun.">
        <title>Phylogenomics reveals the evolutionary origins of lichenization in chlorophyte algae.</title>
        <authorList>
            <person name="Puginier C."/>
            <person name="Libourel C."/>
            <person name="Otte J."/>
            <person name="Skaloud P."/>
            <person name="Haon M."/>
            <person name="Grisel S."/>
            <person name="Petersen M."/>
            <person name="Berrin J.G."/>
            <person name="Delaux P.M."/>
            <person name="Dal Grande F."/>
            <person name="Keller J."/>
        </authorList>
    </citation>
    <scope>NUCLEOTIDE SEQUENCE [LARGE SCALE GENOMIC DNA]</scope>
    <source>
        <strain evidence="2 3">SAG 2145</strain>
    </source>
</reference>
<organism evidence="2 3">
    <name type="scientific">Apatococcus lobatus</name>
    <dbReference type="NCBI Taxonomy" id="904363"/>
    <lineage>
        <taxon>Eukaryota</taxon>
        <taxon>Viridiplantae</taxon>
        <taxon>Chlorophyta</taxon>
        <taxon>core chlorophytes</taxon>
        <taxon>Trebouxiophyceae</taxon>
        <taxon>Chlorellales</taxon>
        <taxon>Chlorellaceae</taxon>
        <taxon>Apatococcus</taxon>
    </lineage>
</organism>
<dbReference type="PROSITE" id="PS50053">
    <property type="entry name" value="UBIQUITIN_2"/>
    <property type="match status" value="1"/>
</dbReference>
<proteinExistence type="predicted"/>
<dbReference type="Gene3D" id="3.10.20.90">
    <property type="entry name" value="Phosphatidylinositol 3-kinase Catalytic Subunit, Chain A, domain 1"/>
    <property type="match status" value="1"/>
</dbReference>
<dbReference type="Proteomes" id="UP001438707">
    <property type="component" value="Unassembled WGS sequence"/>
</dbReference>
<accession>A0AAW1RMA8</accession>
<evidence type="ECO:0000313" key="3">
    <source>
        <dbReference type="Proteomes" id="UP001438707"/>
    </source>
</evidence>
<dbReference type="SUPFAM" id="SSF54236">
    <property type="entry name" value="Ubiquitin-like"/>
    <property type="match status" value="1"/>
</dbReference>
<evidence type="ECO:0000313" key="2">
    <source>
        <dbReference type="EMBL" id="KAK9834422.1"/>
    </source>
</evidence>
<dbReference type="InterPro" id="IPR000626">
    <property type="entry name" value="Ubiquitin-like_dom"/>
</dbReference>
<protein>
    <recommendedName>
        <fullName evidence="1">Ubiquitin-like domain-containing protein</fullName>
    </recommendedName>
</protein>
<dbReference type="AlphaFoldDB" id="A0AAW1RMA8"/>
<sequence length="139" mass="15480">MVQLLVHVRPADQGRKKNFQLIETTPSATFREVKDQIAQLGRESGAYELPCESQELVFMGERCEDSASVADVGICEDFIVQVTGFVKSEGPMLQSEQGQKGSRMHGGWIILYIDVQCPYHELKSMACVPCQHPSQCTLC</sequence>